<dbReference type="EMBL" id="LR999451">
    <property type="protein sequence ID" value="CAE5960381.1"/>
    <property type="molecule type" value="Genomic_DNA"/>
</dbReference>
<name>A0A8S1ZJZ9_ARAAE</name>
<gene>
    <name evidence="1" type="ORF">AARE701A_LOCUS3825</name>
</gene>
<accession>A0A8S1ZJZ9</accession>
<keyword evidence="2" id="KW-1185">Reference proteome</keyword>
<sequence>MARNSSQLEAANKTILDGIKKRLDAKKGRWADELEGVLWSHRTTPRRATGETPFALVYGTECVIPTEAEIPGIRRRLLPEQENSNTQMMLDELDLIDERRDSALVRMQNYQNATARYYNSHVKQRRFHEGDLVLRKVFQNTAELNAGKLGANWEGPYTIAKVVRPGVYELINMNGKAVPRSWNAMHLRKYYR</sequence>
<dbReference type="SUPFAM" id="SSF53098">
    <property type="entry name" value="Ribonuclease H-like"/>
    <property type="match status" value="1"/>
</dbReference>
<dbReference type="InterPro" id="IPR012337">
    <property type="entry name" value="RNaseH-like_sf"/>
</dbReference>
<dbReference type="PANTHER" id="PTHR48475">
    <property type="entry name" value="RIBONUCLEASE H"/>
    <property type="match status" value="1"/>
</dbReference>
<dbReference type="Proteomes" id="UP000682877">
    <property type="component" value="Chromosome 1"/>
</dbReference>
<evidence type="ECO:0008006" key="3">
    <source>
        <dbReference type="Google" id="ProtNLM"/>
    </source>
</evidence>
<dbReference type="AlphaFoldDB" id="A0A8S1ZJZ9"/>
<evidence type="ECO:0000313" key="1">
    <source>
        <dbReference type="EMBL" id="CAE5960381.1"/>
    </source>
</evidence>
<organism evidence="1 2">
    <name type="scientific">Arabidopsis arenosa</name>
    <name type="common">Sand rock-cress</name>
    <name type="synonym">Cardaminopsis arenosa</name>
    <dbReference type="NCBI Taxonomy" id="38785"/>
    <lineage>
        <taxon>Eukaryota</taxon>
        <taxon>Viridiplantae</taxon>
        <taxon>Streptophyta</taxon>
        <taxon>Embryophyta</taxon>
        <taxon>Tracheophyta</taxon>
        <taxon>Spermatophyta</taxon>
        <taxon>Magnoliopsida</taxon>
        <taxon>eudicotyledons</taxon>
        <taxon>Gunneridae</taxon>
        <taxon>Pentapetalae</taxon>
        <taxon>rosids</taxon>
        <taxon>malvids</taxon>
        <taxon>Brassicales</taxon>
        <taxon>Brassicaceae</taxon>
        <taxon>Camelineae</taxon>
        <taxon>Arabidopsis</taxon>
    </lineage>
</organism>
<dbReference type="Gene3D" id="3.30.420.10">
    <property type="entry name" value="Ribonuclease H-like superfamily/Ribonuclease H"/>
    <property type="match status" value="1"/>
</dbReference>
<dbReference type="InterPro" id="IPR036397">
    <property type="entry name" value="RNaseH_sf"/>
</dbReference>
<protein>
    <recommendedName>
        <fullName evidence="3">Reverse transcriptase domain-containing protein</fullName>
    </recommendedName>
</protein>
<reference evidence="1" key="1">
    <citation type="submission" date="2021-01" db="EMBL/GenBank/DDBJ databases">
        <authorList>
            <person name="Bezrukov I."/>
        </authorList>
    </citation>
    <scope>NUCLEOTIDE SEQUENCE</scope>
</reference>
<evidence type="ECO:0000313" key="2">
    <source>
        <dbReference type="Proteomes" id="UP000682877"/>
    </source>
</evidence>
<dbReference type="PANTHER" id="PTHR48475:SF2">
    <property type="entry name" value="RIBONUCLEASE H"/>
    <property type="match status" value="1"/>
</dbReference>
<dbReference type="GO" id="GO:0003676">
    <property type="term" value="F:nucleic acid binding"/>
    <property type="evidence" value="ECO:0007669"/>
    <property type="project" value="InterPro"/>
</dbReference>
<proteinExistence type="predicted"/>